<reference evidence="5 6" key="1">
    <citation type="journal article" date="2011" name="Stand. Genomic Sci.">
        <title>Complete genome sequence of the acetate-degrading sulfate reducer Desulfobacca acetoxidans type strain (ASRB2).</title>
        <authorList>
            <person name="Goker M."/>
            <person name="Teshima H."/>
            <person name="Lapidus A."/>
            <person name="Nolan M."/>
            <person name="Lucas S."/>
            <person name="Hammon N."/>
            <person name="Deshpande S."/>
            <person name="Cheng J.F."/>
            <person name="Tapia R."/>
            <person name="Han C."/>
            <person name="Goodwin L."/>
            <person name="Pitluck S."/>
            <person name="Huntemann M."/>
            <person name="Liolios K."/>
            <person name="Ivanova N."/>
            <person name="Pagani I."/>
            <person name="Mavromatis K."/>
            <person name="Ovchinikova G."/>
            <person name="Pati A."/>
            <person name="Chen A."/>
            <person name="Palaniappan K."/>
            <person name="Land M."/>
            <person name="Hauser L."/>
            <person name="Brambilla E.M."/>
            <person name="Rohde M."/>
            <person name="Spring S."/>
            <person name="Detter J.C."/>
            <person name="Woyke T."/>
            <person name="Bristow J."/>
            <person name="Eisen J.A."/>
            <person name="Markowitz V."/>
            <person name="Hugenholtz P."/>
            <person name="Kyrpides N.C."/>
            <person name="Klenk H.P."/>
        </authorList>
    </citation>
    <scope>NUCLEOTIDE SEQUENCE [LARGE SCALE GENOMIC DNA]</scope>
    <source>
        <strain evidence="6">ATCC 700848 / DSM 11109 / ASRB2</strain>
    </source>
</reference>
<evidence type="ECO:0000313" key="6">
    <source>
        <dbReference type="Proteomes" id="UP000000483"/>
    </source>
</evidence>
<dbReference type="GO" id="GO:0005524">
    <property type="term" value="F:ATP binding"/>
    <property type="evidence" value="ECO:0007669"/>
    <property type="project" value="UniProtKB-KW"/>
</dbReference>
<comment type="similarity">
    <text evidence="1">Belongs to the AAA ATPase family.</text>
</comment>
<dbReference type="KEGG" id="dao:Desac_1807"/>
<dbReference type="STRING" id="880072.Desac_1807"/>
<organism evidence="5 6">
    <name type="scientific">Desulfobacca acetoxidans (strain ATCC 700848 / DSM 11109 / ASRB2)</name>
    <dbReference type="NCBI Taxonomy" id="880072"/>
    <lineage>
        <taxon>Bacteria</taxon>
        <taxon>Pseudomonadati</taxon>
        <taxon>Thermodesulfobacteriota</taxon>
        <taxon>Desulfobaccia</taxon>
        <taxon>Desulfobaccales</taxon>
        <taxon>Desulfobaccaceae</taxon>
        <taxon>Desulfobacca</taxon>
    </lineage>
</organism>
<dbReference type="GO" id="GO:0016887">
    <property type="term" value="F:ATP hydrolysis activity"/>
    <property type="evidence" value="ECO:0007669"/>
    <property type="project" value="InterPro"/>
</dbReference>
<proteinExistence type="inferred from homology"/>
<dbReference type="Gene3D" id="3.40.50.300">
    <property type="entry name" value="P-loop containing nucleotide triphosphate hydrolases"/>
    <property type="match status" value="1"/>
</dbReference>
<dbReference type="Proteomes" id="UP000000483">
    <property type="component" value="Chromosome"/>
</dbReference>
<keyword evidence="3" id="KW-0067">ATP-binding</keyword>
<feature type="domain" description="AAA+ ATPase" evidence="4">
    <location>
        <begin position="258"/>
        <end position="436"/>
    </location>
</feature>
<dbReference type="SMART" id="SM00382">
    <property type="entry name" value="AAA"/>
    <property type="match status" value="2"/>
</dbReference>
<evidence type="ECO:0000256" key="3">
    <source>
        <dbReference type="ARBA" id="ARBA00022840"/>
    </source>
</evidence>
<dbReference type="eggNOG" id="COG0464">
    <property type="taxonomic scope" value="Bacteria"/>
</dbReference>
<dbReference type="RefSeq" id="WP_013706756.1">
    <property type="nucleotide sequence ID" value="NC_015388.1"/>
</dbReference>
<dbReference type="AlphaFoldDB" id="F2NI21"/>
<dbReference type="OrthoDB" id="9802352at2"/>
<dbReference type="InterPro" id="IPR003959">
    <property type="entry name" value="ATPase_AAA_core"/>
</dbReference>
<dbReference type="Pfam" id="PF00004">
    <property type="entry name" value="AAA"/>
    <property type="match status" value="1"/>
</dbReference>
<evidence type="ECO:0000259" key="4">
    <source>
        <dbReference type="SMART" id="SM00382"/>
    </source>
</evidence>
<dbReference type="PANTHER" id="PTHR23073">
    <property type="entry name" value="26S PROTEASOME REGULATORY SUBUNIT"/>
    <property type="match status" value="1"/>
</dbReference>
<dbReference type="Pfam" id="PF22977">
    <property type="entry name" value="WHD"/>
    <property type="match status" value="1"/>
</dbReference>
<evidence type="ECO:0000256" key="2">
    <source>
        <dbReference type="ARBA" id="ARBA00022741"/>
    </source>
</evidence>
<accession>F2NI21</accession>
<protein>
    <submittedName>
        <fullName evidence="5">AAA ATPase central domain protein</fullName>
    </submittedName>
</protein>
<evidence type="ECO:0000256" key="1">
    <source>
        <dbReference type="ARBA" id="ARBA00006914"/>
    </source>
</evidence>
<dbReference type="InterPro" id="IPR050221">
    <property type="entry name" value="26S_Proteasome_ATPase"/>
</dbReference>
<keyword evidence="2" id="KW-0547">Nucleotide-binding</keyword>
<dbReference type="CDD" id="cd19481">
    <property type="entry name" value="RecA-like_protease"/>
    <property type="match status" value="1"/>
</dbReference>
<reference evidence="6" key="2">
    <citation type="submission" date="2011-03" db="EMBL/GenBank/DDBJ databases">
        <title>The complete genome of Desulfobacca acetoxidans DSM 11109.</title>
        <authorList>
            <consortium name="US DOE Joint Genome Institute (JGI-PGF)"/>
            <person name="Lucas S."/>
            <person name="Copeland A."/>
            <person name="Lapidus A."/>
            <person name="Bruce D."/>
            <person name="Goodwin L."/>
            <person name="Pitluck S."/>
            <person name="Peters L."/>
            <person name="Kyrpides N."/>
            <person name="Mavromatis K."/>
            <person name="Ivanova N."/>
            <person name="Ovchinnikova G."/>
            <person name="Teshima H."/>
            <person name="Detter J.C."/>
            <person name="Han C."/>
            <person name="Land M."/>
            <person name="Hauser L."/>
            <person name="Markowitz V."/>
            <person name="Cheng J.-F."/>
            <person name="Hugenholtz P."/>
            <person name="Woyke T."/>
            <person name="Wu D."/>
            <person name="Spring S."/>
            <person name="Schueler E."/>
            <person name="Brambilla E."/>
            <person name="Klenk H.-P."/>
            <person name="Eisen J.A."/>
        </authorList>
    </citation>
    <scope>NUCLEOTIDE SEQUENCE [LARGE SCALE GENOMIC DNA]</scope>
    <source>
        <strain evidence="6">ATCC 700848 / DSM 11109 / ASRB2</strain>
    </source>
</reference>
<dbReference type="InterPro" id="IPR027417">
    <property type="entry name" value="P-loop_NTPase"/>
</dbReference>
<dbReference type="EMBL" id="CP002629">
    <property type="protein sequence ID" value="AEB09647.1"/>
    <property type="molecule type" value="Genomic_DNA"/>
</dbReference>
<dbReference type="InterPro" id="IPR054472">
    <property type="entry name" value="WHD"/>
</dbReference>
<name>F2NI21_DESAR</name>
<feature type="domain" description="AAA+ ATPase" evidence="4">
    <location>
        <begin position="485"/>
        <end position="617"/>
    </location>
</feature>
<keyword evidence="6" id="KW-1185">Reference proteome</keyword>
<evidence type="ECO:0000313" key="5">
    <source>
        <dbReference type="EMBL" id="AEB09647.1"/>
    </source>
</evidence>
<dbReference type="HOGENOM" id="CLU_016564_0_0_7"/>
<dbReference type="InterPro" id="IPR003593">
    <property type="entry name" value="AAA+_ATPase"/>
</dbReference>
<sequence length="708" mass="78181">MSRMAVPISLTPEISIHDDKSAIDAVLRRIRLLARRRLLWLTEGMSAPAASYGKRLFPATGDMPLASTAEIESLLNDRDDPLAEGQWQHTRTELNTQIGAVEEALKADRVSRLSQLIHIFALDDFDRDLLHICLAPGVDPALGRLYAYCQDNATRTYPTLALTARLCGHGRFGLWGSDSSLRRWRMISMVPDLAGGSDQFGKLTLDPTIRNWLSGVDEPDPLLVGRARLVRPLEPLPEWNVESAATFAAEALKDHPTRTVVIQIVAPPGSGRQTFAAIIASHLGMPLLAIDTTAIPEDDWMQVFIQAHRHAFLHRVALAWKGGTDTAGAKPWTEYISHFPVQFILREAQTAAPLIPNAIELRVDLPAPAVATRQSLWKQYAPQAAAAFPDQVAELAERFNARPGAIVAAASIPGVSVQGMAQALRYSQRHLLDNLAQPLECPFAKDDLVATDTLHEALNDFIHEARDRVLFWEQPQARRLFPQGRGLAALFTGSPGTGKTMAAQVIAAQLGLDLFRIDLSAVVSKYVGETSHNLQHILSRAADMDVVLFFDEADALFSRRTEVKDAHDRFANTDTNHLLQALENYGGVALLATNRKGNIDPAFIRRLRYVLEFAKPDANQRLQLWIRLISALAGEKAAACLAPLIERLASEIELTGAQIKYAVLTAVFAARRDGVALRTDHLLRGLDREMAKEGRALSERERVRLKYP</sequence>
<gene>
    <name evidence="5" type="ordered locus">Desac_1807</name>
</gene>
<dbReference type="SUPFAM" id="SSF52540">
    <property type="entry name" value="P-loop containing nucleoside triphosphate hydrolases"/>
    <property type="match status" value="2"/>
</dbReference>